<accession>A0A9D2KJP1</accession>
<evidence type="ECO:0000313" key="1">
    <source>
        <dbReference type="EMBL" id="HJA08069.1"/>
    </source>
</evidence>
<dbReference type="AlphaFoldDB" id="A0A9D2KJP1"/>
<comment type="caution">
    <text evidence="1">The sequence shown here is derived from an EMBL/GenBank/DDBJ whole genome shotgun (WGS) entry which is preliminary data.</text>
</comment>
<sequence>MPPSLFLLLGLAALLLIAVLRFVRPRSSWSAFHAGALVRAERTRRETERATEAISGAEALLPLRALLREPIVPSGVELHELDAGAEEVRVLVTSPQASLMLRLTHSPYRRADHFPAPPAGLWLLSIRDAVDAATRPEASSPDAEYMEETFDDLAACAARLQTLVADPSSARRSLHAPSD</sequence>
<reference evidence="1" key="2">
    <citation type="submission" date="2021-04" db="EMBL/GenBank/DDBJ databases">
        <authorList>
            <person name="Gilroy R."/>
        </authorList>
    </citation>
    <scope>NUCLEOTIDE SEQUENCE</scope>
    <source>
        <strain evidence="1">CHK186-16707</strain>
    </source>
</reference>
<evidence type="ECO:0000313" key="2">
    <source>
        <dbReference type="Proteomes" id="UP000824225"/>
    </source>
</evidence>
<gene>
    <name evidence="1" type="ORF">H9962_02590</name>
</gene>
<dbReference type="EMBL" id="DXAN01000004">
    <property type="protein sequence ID" value="HJA08069.1"/>
    <property type="molecule type" value="Genomic_DNA"/>
</dbReference>
<reference evidence="1" key="1">
    <citation type="journal article" date="2021" name="PeerJ">
        <title>Extensive microbial diversity within the chicken gut microbiome revealed by metagenomics and culture.</title>
        <authorList>
            <person name="Gilroy R."/>
            <person name="Ravi A."/>
            <person name="Getino M."/>
            <person name="Pursley I."/>
            <person name="Horton D.L."/>
            <person name="Alikhan N.F."/>
            <person name="Baker D."/>
            <person name="Gharbi K."/>
            <person name="Hall N."/>
            <person name="Watson M."/>
            <person name="Adriaenssens E.M."/>
            <person name="Foster-Nyarko E."/>
            <person name="Jarju S."/>
            <person name="Secka A."/>
            <person name="Antonio M."/>
            <person name="Oren A."/>
            <person name="Chaudhuri R.R."/>
            <person name="La Ragione R."/>
            <person name="Hildebrand F."/>
            <person name="Pallen M.J."/>
        </authorList>
    </citation>
    <scope>NUCLEOTIDE SEQUENCE</scope>
    <source>
        <strain evidence="1">CHK186-16707</strain>
    </source>
</reference>
<protein>
    <submittedName>
        <fullName evidence="1">Uncharacterized protein</fullName>
    </submittedName>
</protein>
<name>A0A9D2KJP1_9BACT</name>
<proteinExistence type="predicted"/>
<dbReference type="Proteomes" id="UP000824225">
    <property type="component" value="Unassembled WGS sequence"/>
</dbReference>
<organism evidence="1 2">
    <name type="scientific">Candidatus Mailhella merdigallinarum</name>
    <dbReference type="NCBI Taxonomy" id="2838658"/>
    <lineage>
        <taxon>Bacteria</taxon>
        <taxon>Pseudomonadati</taxon>
        <taxon>Thermodesulfobacteriota</taxon>
        <taxon>Desulfovibrionia</taxon>
        <taxon>Desulfovibrionales</taxon>
        <taxon>Desulfovibrionaceae</taxon>
        <taxon>Mailhella</taxon>
    </lineage>
</organism>